<protein>
    <submittedName>
        <fullName evidence="5">TetR/AcrR family transcriptional regulator</fullName>
    </submittedName>
</protein>
<dbReference type="InterPro" id="IPR050624">
    <property type="entry name" value="HTH-type_Tx_Regulator"/>
</dbReference>
<dbReference type="Gene3D" id="1.10.357.10">
    <property type="entry name" value="Tetracycline Repressor, domain 2"/>
    <property type="match status" value="1"/>
</dbReference>
<name>A0ABW4HSJ9_9BACI</name>
<dbReference type="InterPro" id="IPR001647">
    <property type="entry name" value="HTH_TetR"/>
</dbReference>
<dbReference type="RefSeq" id="WP_379597985.1">
    <property type="nucleotide sequence ID" value="NZ_JBHUDE010000120.1"/>
</dbReference>
<evidence type="ECO:0000259" key="4">
    <source>
        <dbReference type="PROSITE" id="PS50977"/>
    </source>
</evidence>
<comment type="caution">
    <text evidence="5">The sequence shown here is derived from an EMBL/GenBank/DDBJ whole genome shotgun (WGS) entry which is preliminary data.</text>
</comment>
<dbReference type="InterPro" id="IPR023772">
    <property type="entry name" value="DNA-bd_HTH_TetR-type_CS"/>
</dbReference>
<feature type="domain" description="HTH tetR-type" evidence="4">
    <location>
        <begin position="9"/>
        <end position="69"/>
    </location>
</feature>
<keyword evidence="6" id="KW-1185">Reference proteome</keyword>
<dbReference type="EMBL" id="JBHUDE010000120">
    <property type="protein sequence ID" value="MFD1608618.1"/>
    <property type="molecule type" value="Genomic_DNA"/>
</dbReference>
<organism evidence="5 6">
    <name type="scientific">Oceanobacillus luteolus</name>
    <dbReference type="NCBI Taxonomy" id="1274358"/>
    <lineage>
        <taxon>Bacteria</taxon>
        <taxon>Bacillati</taxon>
        <taxon>Bacillota</taxon>
        <taxon>Bacilli</taxon>
        <taxon>Bacillales</taxon>
        <taxon>Bacillaceae</taxon>
        <taxon>Oceanobacillus</taxon>
    </lineage>
</organism>
<gene>
    <name evidence="5" type="ORF">ACFSBH_13370</name>
</gene>
<dbReference type="PRINTS" id="PR00455">
    <property type="entry name" value="HTHTETR"/>
</dbReference>
<dbReference type="Proteomes" id="UP001597221">
    <property type="component" value="Unassembled WGS sequence"/>
</dbReference>
<dbReference type="PANTHER" id="PTHR43479">
    <property type="entry name" value="ACREF/ENVCD OPERON REPRESSOR-RELATED"/>
    <property type="match status" value="1"/>
</dbReference>
<dbReference type="PANTHER" id="PTHR43479:SF11">
    <property type="entry name" value="ACREF_ENVCD OPERON REPRESSOR-RELATED"/>
    <property type="match status" value="1"/>
</dbReference>
<evidence type="ECO:0000313" key="5">
    <source>
        <dbReference type="EMBL" id="MFD1608618.1"/>
    </source>
</evidence>
<proteinExistence type="predicted"/>
<evidence type="ECO:0000313" key="6">
    <source>
        <dbReference type="Proteomes" id="UP001597221"/>
    </source>
</evidence>
<dbReference type="PROSITE" id="PS01081">
    <property type="entry name" value="HTH_TETR_1"/>
    <property type="match status" value="1"/>
</dbReference>
<evidence type="ECO:0000256" key="1">
    <source>
        <dbReference type="ARBA" id="ARBA00022491"/>
    </source>
</evidence>
<keyword evidence="2 3" id="KW-0238">DNA-binding</keyword>
<dbReference type="SUPFAM" id="SSF46689">
    <property type="entry name" value="Homeodomain-like"/>
    <property type="match status" value="1"/>
</dbReference>
<dbReference type="PROSITE" id="PS50977">
    <property type="entry name" value="HTH_TETR_2"/>
    <property type="match status" value="1"/>
</dbReference>
<dbReference type="InterPro" id="IPR009057">
    <property type="entry name" value="Homeodomain-like_sf"/>
</dbReference>
<dbReference type="Pfam" id="PF00440">
    <property type="entry name" value="TetR_N"/>
    <property type="match status" value="1"/>
</dbReference>
<evidence type="ECO:0000256" key="2">
    <source>
        <dbReference type="ARBA" id="ARBA00023125"/>
    </source>
</evidence>
<reference evidence="6" key="1">
    <citation type="journal article" date="2019" name="Int. J. Syst. Evol. Microbiol.">
        <title>The Global Catalogue of Microorganisms (GCM) 10K type strain sequencing project: providing services to taxonomists for standard genome sequencing and annotation.</title>
        <authorList>
            <consortium name="The Broad Institute Genomics Platform"/>
            <consortium name="The Broad Institute Genome Sequencing Center for Infectious Disease"/>
            <person name="Wu L."/>
            <person name="Ma J."/>
        </authorList>
    </citation>
    <scope>NUCLEOTIDE SEQUENCE [LARGE SCALE GENOMIC DNA]</scope>
    <source>
        <strain evidence="6">CGMCC 1.12376</strain>
    </source>
</reference>
<feature type="DNA-binding region" description="H-T-H motif" evidence="3">
    <location>
        <begin position="32"/>
        <end position="51"/>
    </location>
</feature>
<evidence type="ECO:0000256" key="3">
    <source>
        <dbReference type="PROSITE-ProRule" id="PRU00335"/>
    </source>
</evidence>
<keyword evidence="1" id="KW-0678">Repressor</keyword>
<sequence length="191" mass="21951">MNRRQEKFNNRHKLILEKAEEIIKKQGYINFTMDEVAKAVDIAKGTLYLHFKSKEELVYNLVHPKMLQLLNDVKKIVNKETDFILKLNRLISGLFSSSYFQFVVLSFPDMSAVFQKDTSSELELIQKEIIKNFISLINSGNENNLLNGVPSGKCGFTTLSKSIEKIGSLQRLGTDFFIWLVNVPYPQLISK</sequence>
<accession>A0ABW4HSJ9</accession>